<proteinExistence type="predicted"/>
<dbReference type="Proteomes" id="UP001642540">
    <property type="component" value="Unassembled WGS sequence"/>
</dbReference>
<organism evidence="1 2">
    <name type="scientific">Orchesella dallaii</name>
    <dbReference type="NCBI Taxonomy" id="48710"/>
    <lineage>
        <taxon>Eukaryota</taxon>
        <taxon>Metazoa</taxon>
        <taxon>Ecdysozoa</taxon>
        <taxon>Arthropoda</taxon>
        <taxon>Hexapoda</taxon>
        <taxon>Collembola</taxon>
        <taxon>Entomobryomorpha</taxon>
        <taxon>Entomobryoidea</taxon>
        <taxon>Orchesellidae</taxon>
        <taxon>Orchesellinae</taxon>
        <taxon>Orchesella</taxon>
    </lineage>
</organism>
<evidence type="ECO:0000313" key="2">
    <source>
        <dbReference type="Proteomes" id="UP001642540"/>
    </source>
</evidence>
<protein>
    <submittedName>
        <fullName evidence="1">Uncharacterized protein</fullName>
    </submittedName>
</protein>
<sequence>MLLFCRVRKMKSVSLKIHTWWFRSYYLLCHTTIWYLRAGGILTNHQFLLSAQHNHINSPQCSLTQWLVRSGNSGYSLEIGKIGILFTYLSHGSFDCPNAILEEMLHCSSRFVWGHHQLSILRIFNEGFFIHTLDLPVGMER</sequence>
<dbReference type="EMBL" id="CAXLJM020000068">
    <property type="protein sequence ID" value="CAL8124266.1"/>
    <property type="molecule type" value="Genomic_DNA"/>
</dbReference>
<gene>
    <name evidence="1" type="ORF">ODALV1_LOCUS20540</name>
</gene>
<reference evidence="1 2" key="1">
    <citation type="submission" date="2024-08" db="EMBL/GenBank/DDBJ databases">
        <authorList>
            <person name="Cucini C."/>
            <person name="Frati F."/>
        </authorList>
    </citation>
    <scope>NUCLEOTIDE SEQUENCE [LARGE SCALE GENOMIC DNA]</scope>
</reference>
<name>A0ABP1RFR4_9HEXA</name>
<keyword evidence="2" id="KW-1185">Reference proteome</keyword>
<comment type="caution">
    <text evidence="1">The sequence shown here is derived from an EMBL/GenBank/DDBJ whole genome shotgun (WGS) entry which is preliminary data.</text>
</comment>
<evidence type="ECO:0000313" key="1">
    <source>
        <dbReference type="EMBL" id="CAL8124266.1"/>
    </source>
</evidence>
<accession>A0ABP1RFR4</accession>